<dbReference type="Proteomes" id="UP000708347">
    <property type="component" value="Unassembled WGS sequence"/>
</dbReference>
<keyword evidence="2" id="KW-1185">Reference proteome</keyword>
<dbReference type="EMBL" id="VBSB01000014">
    <property type="protein sequence ID" value="NTY62077.1"/>
    <property type="molecule type" value="Genomic_DNA"/>
</dbReference>
<accession>A0ABX2JZA2</accession>
<organism evidence="1 2">
    <name type="scientific">Mycolicibacterium sphagni</name>
    <dbReference type="NCBI Taxonomy" id="1786"/>
    <lineage>
        <taxon>Bacteria</taxon>
        <taxon>Bacillati</taxon>
        <taxon>Actinomycetota</taxon>
        <taxon>Actinomycetes</taxon>
        <taxon>Mycobacteriales</taxon>
        <taxon>Mycobacteriaceae</taxon>
        <taxon>Mycolicibacterium</taxon>
    </lineage>
</organism>
<evidence type="ECO:0000313" key="1">
    <source>
        <dbReference type="EMBL" id="NTY62077.1"/>
    </source>
</evidence>
<name>A0ABX2JZA2_9MYCO</name>
<dbReference type="RefSeq" id="WP_174399808.1">
    <property type="nucleotide sequence ID" value="NZ_VBSB01000014.1"/>
</dbReference>
<sequence length="75" mass="8190">MSMRQSVAVRALSEISGDFAAAWHARTTIEGPRSHIARDTVRDVQHGAAPRKALLLNGFVLDAFDLDGNRACRSK</sequence>
<reference evidence="1 2" key="1">
    <citation type="submission" date="2019-05" db="EMBL/GenBank/DDBJ databases">
        <title>Mycolicibacterium sphagni ENV482 genome assembly.</title>
        <authorList>
            <person name="Chen W."/>
            <person name="Faulkner N.W."/>
            <person name="Hyman M.R."/>
        </authorList>
    </citation>
    <scope>NUCLEOTIDE SEQUENCE [LARGE SCALE GENOMIC DNA]</scope>
    <source>
        <strain evidence="1 2">ENV482</strain>
    </source>
</reference>
<protein>
    <submittedName>
        <fullName evidence="1">Uncharacterized protein</fullName>
    </submittedName>
</protein>
<gene>
    <name evidence="1" type="ORF">FEG63_21250</name>
</gene>
<comment type="caution">
    <text evidence="1">The sequence shown here is derived from an EMBL/GenBank/DDBJ whole genome shotgun (WGS) entry which is preliminary data.</text>
</comment>
<evidence type="ECO:0000313" key="2">
    <source>
        <dbReference type="Proteomes" id="UP000708347"/>
    </source>
</evidence>
<proteinExistence type="predicted"/>